<dbReference type="InterPro" id="IPR046956">
    <property type="entry name" value="RLP23-like"/>
</dbReference>
<accession>A0A2P6RB28</accession>
<protein>
    <submittedName>
        <fullName evidence="9">Putative transferase</fullName>
        <ecNumber evidence="9">2.7.-.-</ecNumber>
    </submittedName>
</protein>
<keyword evidence="2 8" id="KW-0812">Transmembrane</keyword>
<keyword evidence="10" id="KW-1185">Reference proteome</keyword>
<evidence type="ECO:0000256" key="1">
    <source>
        <dbReference type="ARBA" id="ARBA00004479"/>
    </source>
</evidence>
<dbReference type="STRING" id="74649.A0A2P6RB28"/>
<dbReference type="GO" id="GO:0016740">
    <property type="term" value="F:transferase activity"/>
    <property type="evidence" value="ECO:0007669"/>
    <property type="project" value="UniProtKB-KW"/>
</dbReference>
<evidence type="ECO:0000256" key="2">
    <source>
        <dbReference type="ARBA" id="ARBA00022692"/>
    </source>
</evidence>
<dbReference type="PANTHER" id="PTHR48063:SF112">
    <property type="entry name" value="RECEPTOR LIKE PROTEIN 30-LIKE"/>
    <property type="match status" value="1"/>
</dbReference>
<dbReference type="OMA" id="RSWRHAN"/>
<evidence type="ECO:0000256" key="3">
    <source>
        <dbReference type="ARBA" id="ARBA00022729"/>
    </source>
</evidence>
<dbReference type="AlphaFoldDB" id="A0A2P6RB28"/>
<keyword evidence="5 8" id="KW-0472">Membrane</keyword>
<keyword evidence="9" id="KW-0808">Transferase</keyword>
<keyword evidence="7" id="KW-0325">Glycoprotein</keyword>
<dbReference type="EMBL" id="PDCK01000041">
    <property type="protein sequence ID" value="PRQ43628.1"/>
    <property type="molecule type" value="Genomic_DNA"/>
</dbReference>
<reference evidence="9 10" key="1">
    <citation type="journal article" date="2018" name="Nat. Genet.">
        <title>The Rosa genome provides new insights in the design of modern roses.</title>
        <authorList>
            <person name="Bendahmane M."/>
        </authorList>
    </citation>
    <scope>NUCLEOTIDE SEQUENCE [LARGE SCALE GENOMIC DNA]</scope>
    <source>
        <strain evidence="10">cv. Old Blush</strain>
    </source>
</reference>
<comment type="subcellular location">
    <subcellularLocation>
        <location evidence="1">Membrane</location>
        <topology evidence="1">Single-pass type I membrane protein</topology>
    </subcellularLocation>
</comment>
<dbReference type="Gene3D" id="3.80.10.10">
    <property type="entry name" value="Ribonuclease Inhibitor"/>
    <property type="match status" value="1"/>
</dbReference>
<comment type="caution">
    <text evidence="9">The sequence shown here is derived from an EMBL/GenBank/DDBJ whole genome shotgun (WGS) entry which is preliminary data.</text>
</comment>
<evidence type="ECO:0000256" key="7">
    <source>
        <dbReference type="ARBA" id="ARBA00023180"/>
    </source>
</evidence>
<dbReference type="EC" id="2.7.-.-" evidence="9"/>
<evidence type="ECO:0000256" key="8">
    <source>
        <dbReference type="SAM" id="Phobius"/>
    </source>
</evidence>
<evidence type="ECO:0000256" key="4">
    <source>
        <dbReference type="ARBA" id="ARBA00022989"/>
    </source>
</evidence>
<dbReference type="PANTHER" id="PTHR48063">
    <property type="entry name" value="LRR RECEPTOR-LIKE KINASE"/>
    <property type="match status" value="1"/>
</dbReference>
<gene>
    <name evidence="9" type="ORF">RchiOBHm_Chr3g0470491</name>
</gene>
<proteinExistence type="predicted"/>
<feature type="transmembrane region" description="Helical" evidence="8">
    <location>
        <begin position="75"/>
        <end position="98"/>
    </location>
</feature>
<evidence type="ECO:0000256" key="6">
    <source>
        <dbReference type="ARBA" id="ARBA00023170"/>
    </source>
</evidence>
<sequence>MTSMTSLSRLNLSYNNLSGPIPSANQFQTFNDPSIFEANLGLCRNPLPIQCSAFDDGDAQAKESTVEDEDGYENLWFYTSTTFGFIVGFWVVFGSLVIKRSWRHANFQYLDKMKNRCAMVFNLDMA</sequence>
<keyword evidence="6" id="KW-0675">Receptor</keyword>
<evidence type="ECO:0000313" key="9">
    <source>
        <dbReference type="EMBL" id="PRQ43628.1"/>
    </source>
</evidence>
<dbReference type="Proteomes" id="UP000238479">
    <property type="component" value="Chromosome 3"/>
</dbReference>
<evidence type="ECO:0000256" key="5">
    <source>
        <dbReference type="ARBA" id="ARBA00023136"/>
    </source>
</evidence>
<name>A0A2P6RB28_ROSCH</name>
<keyword evidence="3" id="KW-0732">Signal</keyword>
<organism evidence="9 10">
    <name type="scientific">Rosa chinensis</name>
    <name type="common">China rose</name>
    <dbReference type="NCBI Taxonomy" id="74649"/>
    <lineage>
        <taxon>Eukaryota</taxon>
        <taxon>Viridiplantae</taxon>
        <taxon>Streptophyta</taxon>
        <taxon>Embryophyta</taxon>
        <taxon>Tracheophyta</taxon>
        <taxon>Spermatophyta</taxon>
        <taxon>Magnoliopsida</taxon>
        <taxon>eudicotyledons</taxon>
        <taxon>Gunneridae</taxon>
        <taxon>Pentapetalae</taxon>
        <taxon>rosids</taxon>
        <taxon>fabids</taxon>
        <taxon>Rosales</taxon>
        <taxon>Rosaceae</taxon>
        <taxon>Rosoideae</taxon>
        <taxon>Rosoideae incertae sedis</taxon>
        <taxon>Rosa</taxon>
    </lineage>
</organism>
<dbReference type="GO" id="GO:0016020">
    <property type="term" value="C:membrane"/>
    <property type="evidence" value="ECO:0007669"/>
    <property type="project" value="UniProtKB-SubCell"/>
</dbReference>
<dbReference type="Gramene" id="PRQ43628">
    <property type="protein sequence ID" value="PRQ43628"/>
    <property type="gene ID" value="RchiOBHm_Chr3g0470491"/>
</dbReference>
<evidence type="ECO:0000313" key="10">
    <source>
        <dbReference type="Proteomes" id="UP000238479"/>
    </source>
</evidence>
<keyword evidence="4 8" id="KW-1133">Transmembrane helix</keyword>
<dbReference type="InterPro" id="IPR032675">
    <property type="entry name" value="LRR_dom_sf"/>
</dbReference>